<dbReference type="InterPro" id="IPR050592">
    <property type="entry name" value="GDSL_lipolytic_enzyme"/>
</dbReference>
<dbReference type="InterPro" id="IPR035669">
    <property type="entry name" value="SGNH_plant_lipase-like"/>
</dbReference>
<accession>A0A803KS59</accession>
<dbReference type="EnsemblPlants" id="AUR62001866-RA">
    <property type="protein sequence ID" value="AUR62001866-RA:cds"/>
    <property type="gene ID" value="AUR62001866"/>
</dbReference>
<dbReference type="CDD" id="cd01837">
    <property type="entry name" value="SGNH_plant_lipase_like"/>
    <property type="match status" value="1"/>
</dbReference>
<dbReference type="Pfam" id="PF00657">
    <property type="entry name" value="Lipase_GDSL"/>
    <property type="match status" value="1"/>
</dbReference>
<dbReference type="Proteomes" id="UP000596660">
    <property type="component" value="Unplaced"/>
</dbReference>
<dbReference type="KEGG" id="cqi:110688506"/>
<gene>
    <name evidence="3" type="primary">LOC110688506</name>
</gene>
<reference evidence="3" key="2">
    <citation type="submission" date="2021-03" db="UniProtKB">
        <authorList>
            <consortium name="EnsemblPlants"/>
        </authorList>
    </citation>
    <scope>IDENTIFICATION</scope>
</reference>
<dbReference type="AlphaFoldDB" id="A0A803KS59"/>
<dbReference type="SMR" id="A0A803KS59"/>
<evidence type="ECO:0000256" key="2">
    <source>
        <dbReference type="SAM" id="SignalP"/>
    </source>
</evidence>
<reference evidence="3" key="1">
    <citation type="journal article" date="2017" name="Nature">
        <title>The genome of Chenopodium quinoa.</title>
        <authorList>
            <person name="Jarvis D.E."/>
            <person name="Ho Y.S."/>
            <person name="Lightfoot D.J."/>
            <person name="Schmoeckel S.M."/>
            <person name="Li B."/>
            <person name="Borm T.J.A."/>
            <person name="Ohyanagi H."/>
            <person name="Mineta K."/>
            <person name="Michell C.T."/>
            <person name="Saber N."/>
            <person name="Kharbatia N.M."/>
            <person name="Rupper R.R."/>
            <person name="Sharp A.R."/>
            <person name="Dally N."/>
            <person name="Boughton B.A."/>
            <person name="Woo Y.H."/>
            <person name="Gao G."/>
            <person name="Schijlen E.G.W.M."/>
            <person name="Guo X."/>
            <person name="Momin A.A."/>
            <person name="Negrao S."/>
            <person name="Al-Babili S."/>
            <person name="Gehring C."/>
            <person name="Roessner U."/>
            <person name="Jung C."/>
            <person name="Murphy K."/>
            <person name="Arold S.T."/>
            <person name="Gojobori T."/>
            <person name="van der Linden C.G."/>
            <person name="van Loo E.N."/>
            <person name="Jellen E.N."/>
            <person name="Maughan P.J."/>
            <person name="Tester M."/>
        </authorList>
    </citation>
    <scope>NUCLEOTIDE SEQUENCE [LARGE SCALE GENOMIC DNA]</scope>
    <source>
        <strain evidence="3">cv. PI 614886</strain>
    </source>
</reference>
<dbReference type="OrthoDB" id="1600564at2759"/>
<dbReference type="SUPFAM" id="SSF52266">
    <property type="entry name" value="SGNH hydrolase"/>
    <property type="match status" value="1"/>
</dbReference>
<dbReference type="OMA" id="SLMFINA"/>
<dbReference type="InterPro" id="IPR001087">
    <property type="entry name" value="GDSL"/>
</dbReference>
<sequence length="365" mass="40804">MAPNFYSIFLITILLQAFSNINVTAQALFPAILVFGDSAVDTGNNNFINTIISPNRADHPPYGRDFPSHKPNGRFSNGKLVPDFLADTLGLKESVPPFLDPHLSDKDLITGVCFGSAGSGFDDLTSKTTKAIPMSKQVEYFKKYIERVTRIVGEKRAKEIIRKAIVVINSGINDFVINYYDLPTKRLQYDINEYQDFVLQRLQSFVEEVHELGCRTIIVTGLPPIGCLPIQMTARFKLPNERKCLEDQNSDAMLYNQKLKKLIPHAQASLPGTRILYADVYTPFSDLVKNPEENGFKVTDRGCCGTGYIETGSLCNILTPTCKNATEFVFWDSAHPTEAAYQYVHDSLLEELGPQIINDPKFSVS</sequence>
<keyword evidence="2" id="KW-0732">Signal</keyword>
<feature type="signal peptide" evidence="2">
    <location>
        <begin position="1"/>
        <end position="25"/>
    </location>
</feature>
<feature type="chain" id="PRO_5030839278" description="GDSL esterase/lipase At2g30310-like" evidence="2">
    <location>
        <begin position="26"/>
        <end position="365"/>
    </location>
</feature>
<evidence type="ECO:0000256" key="1">
    <source>
        <dbReference type="ARBA" id="ARBA00008668"/>
    </source>
</evidence>
<evidence type="ECO:0000313" key="3">
    <source>
        <dbReference type="EnsemblPlants" id="AUR62001866-RA:cds"/>
    </source>
</evidence>
<dbReference type="InterPro" id="IPR036514">
    <property type="entry name" value="SGNH_hydro_sf"/>
</dbReference>
<evidence type="ECO:0008006" key="5">
    <source>
        <dbReference type="Google" id="ProtNLM"/>
    </source>
</evidence>
<evidence type="ECO:0000313" key="4">
    <source>
        <dbReference type="Proteomes" id="UP000596660"/>
    </source>
</evidence>
<dbReference type="PANTHER" id="PTHR45642">
    <property type="entry name" value="GDSL ESTERASE/LIPASE EXL3"/>
    <property type="match status" value="1"/>
</dbReference>
<keyword evidence="4" id="KW-1185">Reference proteome</keyword>
<dbReference type="Gene3D" id="3.40.50.1110">
    <property type="entry name" value="SGNH hydrolase"/>
    <property type="match status" value="1"/>
</dbReference>
<comment type="similarity">
    <text evidence="1">Belongs to the 'GDSL' lipolytic enzyme family.</text>
</comment>
<name>A0A803KS59_CHEQI</name>
<dbReference type="GeneID" id="110688506"/>
<proteinExistence type="inferred from homology"/>
<dbReference type="GO" id="GO:0016788">
    <property type="term" value="F:hydrolase activity, acting on ester bonds"/>
    <property type="evidence" value="ECO:0007669"/>
    <property type="project" value="InterPro"/>
</dbReference>
<protein>
    <recommendedName>
        <fullName evidence="5">GDSL esterase/lipase At2g30310-like</fullName>
    </recommendedName>
</protein>
<dbReference type="RefSeq" id="XP_021720961.1">
    <property type="nucleotide sequence ID" value="XM_021865269.1"/>
</dbReference>
<dbReference type="PANTHER" id="PTHR45642:SF30">
    <property type="entry name" value="SGNH HYDROLASE-TYPE ESTERASE DOMAIN-CONTAINING PROTEIN"/>
    <property type="match status" value="1"/>
</dbReference>
<dbReference type="FunFam" id="3.40.50.1110:FF:000003">
    <property type="entry name" value="GDSL esterase/lipase APG"/>
    <property type="match status" value="1"/>
</dbReference>
<dbReference type="Gramene" id="AUR62001866-RA">
    <property type="protein sequence ID" value="AUR62001866-RA:cds"/>
    <property type="gene ID" value="AUR62001866"/>
</dbReference>
<organism evidence="3 4">
    <name type="scientific">Chenopodium quinoa</name>
    <name type="common">Quinoa</name>
    <dbReference type="NCBI Taxonomy" id="63459"/>
    <lineage>
        <taxon>Eukaryota</taxon>
        <taxon>Viridiplantae</taxon>
        <taxon>Streptophyta</taxon>
        <taxon>Embryophyta</taxon>
        <taxon>Tracheophyta</taxon>
        <taxon>Spermatophyta</taxon>
        <taxon>Magnoliopsida</taxon>
        <taxon>eudicotyledons</taxon>
        <taxon>Gunneridae</taxon>
        <taxon>Pentapetalae</taxon>
        <taxon>Caryophyllales</taxon>
        <taxon>Chenopodiaceae</taxon>
        <taxon>Chenopodioideae</taxon>
        <taxon>Atripliceae</taxon>
        <taxon>Chenopodium</taxon>
    </lineage>
</organism>